<dbReference type="Proteomes" id="UP000077002">
    <property type="component" value="Unassembled WGS sequence"/>
</dbReference>
<evidence type="ECO:0008006" key="3">
    <source>
        <dbReference type="Google" id="ProtNLM"/>
    </source>
</evidence>
<dbReference type="SUPFAM" id="SSF54427">
    <property type="entry name" value="NTF2-like"/>
    <property type="match status" value="1"/>
</dbReference>
<dbReference type="Gene3D" id="3.10.450.50">
    <property type="match status" value="1"/>
</dbReference>
<sequence>MPSPAPDRDTLLSAAQAFCNSFARKEAPDKIFSHFSSSDDVLALEHGLPQLAPFLGREFRGHKGLQEYFGLLSSTLTYENMRFTNFVVDPLVSKVSVRGEAKFTWTETGQSWDEVFTYVLEFDQEYKVKVYEIWAGKFPGQIDACISGAAEVASRFCLRDPAMDY</sequence>
<keyword evidence="2" id="KW-1185">Reference proteome</keyword>
<evidence type="ECO:0000313" key="1">
    <source>
        <dbReference type="EMBL" id="OAG38136.1"/>
    </source>
</evidence>
<dbReference type="InterPro" id="IPR032710">
    <property type="entry name" value="NTF2-like_dom_sf"/>
</dbReference>
<name>A0A177F2T1_9EURO</name>
<dbReference type="GeneID" id="34602749"/>
<gene>
    <name evidence="1" type="ORF">AYO21_07596</name>
</gene>
<reference evidence="1 2" key="1">
    <citation type="submission" date="2016-03" db="EMBL/GenBank/DDBJ databases">
        <title>Draft genome sequence of the Fonsecaea monophora CBS 269.37.</title>
        <authorList>
            <person name="Bombassaro A."/>
            <person name="Vinicius W.A."/>
            <person name="De Hoog S."/>
            <person name="Sun J."/>
            <person name="Souza E.M."/>
            <person name="Raittz R.T."/>
            <person name="Costa F."/>
            <person name="Leao A.C."/>
            <person name="Tadra-Sfeir M.Z."/>
            <person name="Baura V."/>
            <person name="Balsanelli E."/>
            <person name="Pedrosa F.O."/>
            <person name="Moreno L.F."/>
            <person name="Steffens M.B."/>
            <person name="Xi L."/>
            <person name="Bocca A.L."/>
            <person name="Felipe M.S."/>
            <person name="Teixeira M."/>
            <person name="Telles Filho F.Q."/>
            <person name="Azevedo C.M."/>
            <person name="Gomes R."/>
            <person name="Vicente V.A."/>
        </authorList>
    </citation>
    <scope>NUCLEOTIDE SEQUENCE [LARGE SCALE GENOMIC DNA]</scope>
    <source>
        <strain evidence="1 2">CBS 269.37</strain>
    </source>
</reference>
<accession>A0A177F2T1</accession>
<organism evidence="1 2">
    <name type="scientific">Fonsecaea monophora</name>
    <dbReference type="NCBI Taxonomy" id="254056"/>
    <lineage>
        <taxon>Eukaryota</taxon>
        <taxon>Fungi</taxon>
        <taxon>Dikarya</taxon>
        <taxon>Ascomycota</taxon>
        <taxon>Pezizomycotina</taxon>
        <taxon>Eurotiomycetes</taxon>
        <taxon>Chaetothyriomycetidae</taxon>
        <taxon>Chaetothyriales</taxon>
        <taxon>Herpotrichiellaceae</taxon>
        <taxon>Fonsecaea</taxon>
    </lineage>
</organism>
<dbReference type="AlphaFoldDB" id="A0A177F2T1"/>
<proteinExistence type="predicted"/>
<protein>
    <recommendedName>
        <fullName evidence="3">SnoaL-like domain-containing protein</fullName>
    </recommendedName>
</protein>
<comment type="caution">
    <text evidence="1">The sequence shown here is derived from an EMBL/GenBank/DDBJ whole genome shotgun (WGS) entry which is preliminary data.</text>
</comment>
<dbReference type="RefSeq" id="XP_022510088.1">
    <property type="nucleotide sequence ID" value="XM_022657550.1"/>
</dbReference>
<dbReference type="OrthoDB" id="3352776at2759"/>
<evidence type="ECO:0000313" key="2">
    <source>
        <dbReference type="Proteomes" id="UP000077002"/>
    </source>
</evidence>
<dbReference type="EMBL" id="LVKK01000060">
    <property type="protein sequence ID" value="OAG38136.1"/>
    <property type="molecule type" value="Genomic_DNA"/>
</dbReference>